<dbReference type="Gene3D" id="3.20.20.80">
    <property type="entry name" value="Glycosidases"/>
    <property type="match status" value="1"/>
</dbReference>
<evidence type="ECO:0000256" key="3">
    <source>
        <dbReference type="RuleBase" id="RU000489"/>
    </source>
</evidence>
<dbReference type="PANTHER" id="PTHR11177">
    <property type="entry name" value="CHITINASE"/>
    <property type="match status" value="1"/>
</dbReference>
<dbReference type="SMART" id="SM00636">
    <property type="entry name" value="Glyco_18"/>
    <property type="match status" value="1"/>
</dbReference>
<dbReference type="Gene3D" id="3.40.5.30">
    <property type="entry name" value="(Trans)glycosidases - domain 2"/>
    <property type="match status" value="1"/>
</dbReference>
<feature type="domain" description="GH18" evidence="7">
    <location>
        <begin position="84"/>
        <end position="377"/>
    </location>
</feature>
<evidence type="ECO:0000256" key="6">
    <source>
        <dbReference type="SAM" id="Phobius"/>
    </source>
</evidence>
<keyword evidence="6" id="KW-0472">Membrane</keyword>
<dbReference type="AlphaFoldDB" id="A0A7S4CBC9"/>
<dbReference type="GO" id="GO:0006032">
    <property type="term" value="P:chitin catabolic process"/>
    <property type="evidence" value="ECO:0007669"/>
    <property type="project" value="TreeGrafter"/>
</dbReference>
<keyword evidence="2 3" id="KW-0326">Glycosidase</keyword>
<sequence>MPKSKTEEAGKANGSKPPNAATKKPPPKRAKAAPMPWLQKCLILVSSFVILTTLGGVGTLMYLMRSGLVGKDLLRDSKAPQSKFVIAGYLPEYRLGDVADWAPGHRLHHISKRCTDVILFSLEPGPSGALDTSRIPTAHVRAAVNASRAHSGRVLVSLGGAGRGQHFHALVKSDKKKQRFHASLVEYLTQHDLDGVDFNWEAQFPPKLWKAYAELVGDTKEALEPLSLLVTVAVHPWQALNEVGFGQADRVHVMAYDLARQHSTYEDSRSAVKTVVDNSKGTVDWEQIVMGIPLYGRHTGNPQEVMTYEEIVNKWRPPQTRDEVQGMYFNGIKTVERKAEWARDAGLAGVVVWEAGQDSKDSRSSLLAALSRLVKRWSSRSMHEL</sequence>
<dbReference type="GO" id="GO:0004568">
    <property type="term" value="F:chitinase activity"/>
    <property type="evidence" value="ECO:0007669"/>
    <property type="project" value="TreeGrafter"/>
</dbReference>
<comment type="similarity">
    <text evidence="4">Belongs to the glycosyl hydrolase 18 family.</text>
</comment>
<dbReference type="InterPro" id="IPR001223">
    <property type="entry name" value="Glyco_hydro18_cat"/>
</dbReference>
<dbReference type="Pfam" id="PF00704">
    <property type="entry name" value="Glyco_hydro_18"/>
    <property type="match status" value="1"/>
</dbReference>
<evidence type="ECO:0000256" key="2">
    <source>
        <dbReference type="ARBA" id="ARBA00023295"/>
    </source>
</evidence>
<protein>
    <recommendedName>
        <fullName evidence="7">GH18 domain-containing protein</fullName>
    </recommendedName>
</protein>
<keyword evidence="6" id="KW-1133">Transmembrane helix</keyword>
<dbReference type="PROSITE" id="PS51910">
    <property type="entry name" value="GH18_2"/>
    <property type="match status" value="1"/>
</dbReference>
<evidence type="ECO:0000256" key="1">
    <source>
        <dbReference type="ARBA" id="ARBA00022801"/>
    </source>
</evidence>
<name>A0A7S4CBC9_9EUGL</name>
<dbReference type="GO" id="GO:0008061">
    <property type="term" value="F:chitin binding"/>
    <property type="evidence" value="ECO:0007669"/>
    <property type="project" value="InterPro"/>
</dbReference>
<keyword evidence="1 3" id="KW-0378">Hydrolase</keyword>
<dbReference type="InterPro" id="IPR017853">
    <property type="entry name" value="GH"/>
</dbReference>
<dbReference type="InterPro" id="IPR050314">
    <property type="entry name" value="Glycosyl_Hydrlase_18"/>
</dbReference>
<reference evidence="8" key="1">
    <citation type="submission" date="2021-01" db="EMBL/GenBank/DDBJ databases">
        <authorList>
            <person name="Corre E."/>
            <person name="Pelletier E."/>
            <person name="Niang G."/>
            <person name="Scheremetjew M."/>
            <person name="Finn R."/>
            <person name="Kale V."/>
            <person name="Holt S."/>
            <person name="Cochrane G."/>
            <person name="Meng A."/>
            <person name="Brown T."/>
            <person name="Cohen L."/>
        </authorList>
    </citation>
    <scope>NUCLEOTIDE SEQUENCE</scope>
    <source>
        <strain evidence="8">CCMP1594</strain>
    </source>
</reference>
<dbReference type="GO" id="GO:0005975">
    <property type="term" value="P:carbohydrate metabolic process"/>
    <property type="evidence" value="ECO:0007669"/>
    <property type="project" value="InterPro"/>
</dbReference>
<keyword evidence="6" id="KW-0812">Transmembrane</keyword>
<feature type="region of interest" description="Disordered" evidence="5">
    <location>
        <begin position="1"/>
        <end position="31"/>
    </location>
</feature>
<dbReference type="SUPFAM" id="SSF51445">
    <property type="entry name" value="(Trans)glycosidases"/>
    <property type="match status" value="1"/>
</dbReference>
<dbReference type="InterPro" id="IPR001579">
    <property type="entry name" value="Glyco_hydro_18_chit_AS"/>
</dbReference>
<dbReference type="GO" id="GO:0005576">
    <property type="term" value="C:extracellular region"/>
    <property type="evidence" value="ECO:0007669"/>
    <property type="project" value="TreeGrafter"/>
</dbReference>
<dbReference type="PROSITE" id="PS01095">
    <property type="entry name" value="GH18_1"/>
    <property type="match status" value="1"/>
</dbReference>
<evidence type="ECO:0000259" key="7">
    <source>
        <dbReference type="PROSITE" id="PS51910"/>
    </source>
</evidence>
<evidence type="ECO:0000256" key="5">
    <source>
        <dbReference type="SAM" id="MobiDB-lite"/>
    </source>
</evidence>
<feature type="transmembrane region" description="Helical" evidence="6">
    <location>
        <begin position="41"/>
        <end position="64"/>
    </location>
</feature>
<dbReference type="InterPro" id="IPR011583">
    <property type="entry name" value="Chitinase_II/V-like_cat"/>
</dbReference>
<gene>
    <name evidence="8" type="ORF">EGYM00163_LOCUS3553</name>
</gene>
<proteinExistence type="inferred from homology"/>
<accession>A0A7S4CBC9</accession>
<dbReference type="PANTHER" id="PTHR11177:SF317">
    <property type="entry name" value="CHITINASE 12-RELATED"/>
    <property type="match status" value="1"/>
</dbReference>
<organism evidence="8">
    <name type="scientific">Eutreptiella gymnastica</name>
    <dbReference type="NCBI Taxonomy" id="73025"/>
    <lineage>
        <taxon>Eukaryota</taxon>
        <taxon>Discoba</taxon>
        <taxon>Euglenozoa</taxon>
        <taxon>Euglenida</taxon>
        <taxon>Spirocuta</taxon>
        <taxon>Euglenophyceae</taxon>
        <taxon>Eutreptiales</taxon>
        <taxon>Eutreptiaceae</taxon>
        <taxon>Eutreptiella</taxon>
    </lineage>
</organism>
<evidence type="ECO:0000313" key="8">
    <source>
        <dbReference type="EMBL" id="CAE0792437.1"/>
    </source>
</evidence>
<feature type="compositionally biased region" description="Basic and acidic residues" evidence="5">
    <location>
        <begin position="1"/>
        <end position="10"/>
    </location>
</feature>
<evidence type="ECO:0000256" key="4">
    <source>
        <dbReference type="RuleBase" id="RU004453"/>
    </source>
</evidence>
<dbReference type="EMBL" id="HBJA01011232">
    <property type="protein sequence ID" value="CAE0792437.1"/>
    <property type="molecule type" value="Transcribed_RNA"/>
</dbReference>